<protein>
    <submittedName>
        <fullName evidence="2">Uncharacterized protein</fullName>
    </submittedName>
</protein>
<evidence type="ECO:0000313" key="3">
    <source>
        <dbReference type="Proteomes" id="UP000824247"/>
    </source>
</evidence>
<accession>A0A9E2KV56</accession>
<keyword evidence="1" id="KW-0175">Coiled coil</keyword>
<feature type="coiled-coil region" evidence="1">
    <location>
        <begin position="25"/>
        <end position="52"/>
    </location>
</feature>
<sequence>MLWLEKKIEQTKKIDYKKAFKKLDRDELIIIIESLKERIDQLEQEKGKQQKIKK</sequence>
<reference evidence="2" key="2">
    <citation type="submission" date="2021-04" db="EMBL/GenBank/DDBJ databases">
        <authorList>
            <person name="Gilroy R."/>
        </authorList>
    </citation>
    <scope>NUCLEOTIDE SEQUENCE</scope>
    <source>
        <strain evidence="2">A5-1222</strain>
    </source>
</reference>
<dbReference type="AlphaFoldDB" id="A0A9E2KV56"/>
<dbReference type="Proteomes" id="UP000824247">
    <property type="component" value="Unassembled WGS sequence"/>
</dbReference>
<evidence type="ECO:0000313" key="2">
    <source>
        <dbReference type="EMBL" id="MBU3830756.1"/>
    </source>
</evidence>
<reference evidence="2" key="1">
    <citation type="journal article" date="2021" name="PeerJ">
        <title>Extensive microbial diversity within the chicken gut microbiome revealed by metagenomics and culture.</title>
        <authorList>
            <person name="Gilroy R."/>
            <person name="Ravi A."/>
            <person name="Getino M."/>
            <person name="Pursley I."/>
            <person name="Horton D.L."/>
            <person name="Alikhan N.F."/>
            <person name="Baker D."/>
            <person name="Gharbi K."/>
            <person name="Hall N."/>
            <person name="Watson M."/>
            <person name="Adriaenssens E.M."/>
            <person name="Foster-Nyarko E."/>
            <person name="Jarju S."/>
            <person name="Secka A."/>
            <person name="Antonio M."/>
            <person name="Oren A."/>
            <person name="Chaudhuri R.R."/>
            <person name="La Ragione R."/>
            <person name="Hildebrand F."/>
            <person name="Pallen M.J."/>
        </authorList>
    </citation>
    <scope>NUCLEOTIDE SEQUENCE</scope>
    <source>
        <strain evidence="2">A5-1222</strain>
    </source>
</reference>
<evidence type="ECO:0000256" key="1">
    <source>
        <dbReference type="SAM" id="Coils"/>
    </source>
</evidence>
<dbReference type="EMBL" id="JAHLFM010000017">
    <property type="protein sequence ID" value="MBU3830756.1"/>
    <property type="molecule type" value="Genomic_DNA"/>
</dbReference>
<proteinExistence type="predicted"/>
<comment type="caution">
    <text evidence="2">The sequence shown here is derived from an EMBL/GenBank/DDBJ whole genome shotgun (WGS) entry which is preliminary data.</text>
</comment>
<organism evidence="2 3">
    <name type="scientific">Candidatus Ureaplasma intestinipullorum</name>
    <dbReference type="NCBI Taxonomy" id="2838770"/>
    <lineage>
        <taxon>Bacteria</taxon>
        <taxon>Bacillati</taxon>
        <taxon>Mycoplasmatota</taxon>
        <taxon>Mycoplasmoidales</taxon>
        <taxon>Mycoplasmoidaceae</taxon>
        <taxon>Ureaplasma</taxon>
    </lineage>
</organism>
<name>A0A9E2KV56_9BACT</name>
<gene>
    <name evidence="2" type="ORF">H9897_01175</name>
</gene>